<feature type="compositionally biased region" description="Polar residues" evidence="1">
    <location>
        <begin position="359"/>
        <end position="372"/>
    </location>
</feature>
<dbReference type="EMBL" id="MCGT01000022">
    <property type="protein sequence ID" value="ORX50957.1"/>
    <property type="molecule type" value="Genomic_DNA"/>
</dbReference>
<reference evidence="2 3" key="1">
    <citation type="submission" date="2016-07" db="EMBL/GenBank/DDBJ databases">
        <title>Pervasive Adenine N6-methylation of Active Genes in Fungi.</title>
        <authorList>
            <consortium name="DOE Joint Genome Institute"/>
            <person name="Mondo S.J."/>
            <person name="Dannebaum R.O."/>
            <person name="Kuo R.C."/>
            <person name="Labutti K."/>
            <person name="Haridas S."/>
            <person name="Kuo A."/>
            <person name="Salamov A."/>
            <person name="Ahrendt S.R."/>
            <person name="Lipzen A."/>
            <person name="Sullivan W."/>
            <person name="Andreopoulos W.B."/>
            <person name="Clum A."/>
            <person name="Lindquist E."/>
            <person name="Daum C."/>
            <person name="Ramamoorthy G.K."/>
            <person name="Gryganskyi A."/>
            <person name="Culley D."/>
            <person name="Magnuson J.K."/>
            <person name="James T.Y."/>
            <person name="O'Malley M.A."/>
            <person name="Stajich J.E."/>
            <person name="Spatafora J.W."/>
            <person name="Visel A."/>
            <person name="Grigoriev I.V."/>
        </authorList>
    </citation>
    <scope>NUCLEOTIDE SEQUENCE [LARGE SCALE GENOMIC DNA]</scope>
    <source>
        <strain evidence="2 3">NRRL 3301</strain>
    </source>
</reference>
<evidence type="ECO:0000256" key="1">
    <source>
        <dbReference type="SAM" id="MobiDB-lite"/>
    </source>
</evidence>
<feature type="compositionally biased region" description="Low complexity" evidence="1">
    <location>
        <begin position="245"/>
        <end position="256"/>
    </location>
</feature>
<proteinExistence type="predicted"/>
<feature type="compositionally biased region" description="Polar residues" evidence="1">
    <location>
        <begin position="402"/>
        <end position="412"/>
    </location>
</feature>
<feature type="compositionally biased region" description="Pro residues" evidence="1">
    <location>
        <begin position="279"/>
        <end position="289"/>
    </location>
</feature>
<feature type="compositionally biased region" description="Pro residues" evidence="1">
    <location>
        <begin position="345"/>
        <end position="355"/>
    </location>
</feature>
<keyword evidence="3" id="KW-1185">Reference proteome</keyword>
<sequence>MVFSYFHQGSHVDDYEFIERAPASHRRKLSKRRKQKTVSYPSPQQNPYYDPSAYNQPPFHSYDNEPRYDYWEDNGYDQQDDYFDQGYDQVYDYSRRVSPQLHPGYYYPSPLTSEARYPMTHPSASPTMTSPMSPAFGSTTRLFRHRSTNSTLPRRMSKRQDRPYYPTSFDQAYYNDLDDEAILLEQRASTTYGRRRSAVDDTDVYYGEPMAQAPAHLLHRRSSAHFTSPDLPSVSTTRMPPPSHPNSSISILPPSIQDNEPPPPTSTPFSQPFFGPQQPMMPPPLPQPMMSPASSFLPPQPFPPFGYNVPAHPMQPMNPMMMFNPSMMATAEQLPPASAATSDRPSPPISQPPSDPTNKEPTQADTNENNDLSHGLPEGAFSSPLGASASSDMSGPPELLTSGGSLPTTRRPSANSLAPLARSLSLADFRGEKKTSGLVRRLSTLGNFFGGDKKSDRQSVMHVDVDALTHDSLTQKQRIALEKKTRALAKQDFIWCHRRIPNASEPNLPISPWVAFSPKNQQKLMKYIHFYQPSAVVQGLYHAEKLPNLVQLDKEPQVTGSITAYPSFKIARVYRSMFSSVNCYDMVIGCLPASSHFVVRTDVV</sequence>
<accession>A0A1X2GD50</accession>
<dbReference type="STRING" id="101127.A0A1X2GD50"/>
<organism evidence="2 3">
    <name type="scientific">Hesseltinella vesiculosa</name>
    <dbReference type="NCBI Taxonomy" id="101127"/>
    <lineage>
        <taxon>Eukaryota</taxon>
        <taxon>Fungi</taxon>
        <taxon>Fungi incertae sedis</taxon>
        <taxon>Mucoromycota</taxon>
        <taxon>Mucoromycotina</taxon>
        <taxon>Mucoromycetes</taxon>
        <taxon>Mucorales</taxon>
        <taxon>Cunninghamellaceae</taxon>
        <taxon>Hesseltinella</taxon>
    </lineage>
</organism>
<comment type="caution">
    <text evidence="2">The sequence shown here is derived from an EMBL/GenBank/DDBJ whole genome shotgun (WGS) entry which is preliminary data.</text>
</comment>
<dbReference type="OrthoDB" id="2290286at2759"/>
<evidence type="ECO:0000313" key="3">
    <source>
        <dbReference type="Proteomes" id="UP000242146"/>
    </source>
</evidence>
<feature type="compositionally biased region" description="Polar residues" evidence="1">
    <location>
        <begin position="37"/>
        <end position="47"/>
    </location>
</feature>
<feature type="compositionally biased region" description="Basic residues" evidence="1">
    <location>
        <begin position="26"/>
        <end position="36"/>
    </location>
</feature>
<feature type="region of interest" description="Disordered" evidence="1">
    <location>
        <begin position="26"/>
        <end position="50"/>
    </location>
</feature>
<protein>
    <submittedName>
        <fullName evidence="2">Uncharacterized protein</fullName>
    </submittedName>
</protein>
<name>A0A1X2GD50_9FUNG</name>
<evidence type="ECO:0000313" key="2">
    <source>
        <dbReference type="EMBL" id="ORX50957.1"/>
    </source>
</evidence>
<gene>
    <name evidence="2" type="ORF">DM01DRAFT_1337565</name>
</gene>
<feature type="region of interest" description="Disordered" evidence="1">
    <location>
        <begin position="225"/>
        <end position="297"/>
    </location>
</feature>
<dbReference type="AlphaFoldDB" id="A0A1X2GD50"/>
<feature type="compositionally biased region" description="Low complexity" evidence="1">
    <location>
        <begin position="267"/>
        <end position="278"/>
    </location>
</feature>
<feature type="region of interest" description="Disordered" evidence="1">
    <location>
        <begin position="332"/>
        <end position="417"/>
    </location>
</feature>
<dbReference type="Proteomes" id="UP000242146">
    <property type="component" value="Unassembled WGS sequence"/>
</dbReference>